<organism evidence="3 4">
    <name type="scientific">Enterocloster citroniae</name>
    <dbReference type="NCBI Taxonomy" id="358743"/>
    <lineage>
        <taxon>Bacteria</taxon>
        <taxon>Bacillati</taxon>
        <taxon>Bacillota</taxon>
        <taxon>Clostridia</taxon>
        <taxon>Lachnospirales</taxon>
        <taxon>Lachnospiraceae</taxon>
        <taxon>Enterocloster</taxon>
    </lineage>
</organism>
<comment type="similarity">
    <text evidence="1">Belongs to the UPF0065 (bug) family.</text>
</comment>
<protein>
    <recommendedName>
        <fullName evidence="5">Tripartite tricarboxylate transporter substrate binding protein</fullName>
    </recommendedName>
</protein>
<dbReference type="InterPro" id="IPR042100">
    <property type="entry name" value="Bug_dom1"/>
</dbReference>
<comment type="caution">
    <text evidence="3">The sequence shown here is derived from an EMBL/GenBank/DDBJ whole genome shotgun (WGS) entry which is preliminary data.</text>
</comment>
<dbReference type="CDD" id="cd07012">
    <property type="entry name" value="PBP2_Bug_TTT"/>
    <property type="match status" value="1"/>
</dbReference>
<dbReference type="Pfam" id="PF03401">
    <property type="entry name" value="TctC"/>
    <property type="match status" value="1"/>
</dbReference>
<dbReference type="Proteomes" id="UP000708338">
    <property type="component" value="Unassembled WGS sequence"/>
</dbReference>
<evidence type="ECO:0000256" key="2">
    <source>
        <dbReference type="SAM" id="SignalP"/>
    </source>
</evidence>
<reference evidence="3" key="1">
    <citation type="journal article" date="2021" name="Gut Microbes">
        <title>A synthetic consortium of 100 gut commensals modulates the composition and function in a colon model of the microbiome of elderly subjects.</title>
        <authorList>
            <person name="Perez M."/>
            <person name="Ntemiri A."/>
            <person name="Tan H."/>
            <person name="Harris H.M.B."/>
            <person name="Roager H.M."/>
            <person name="Ribiere C."/>
            <person name="O'Toole P.W."/>
        </authorList>
    </citation>
    <scope>NUCLEOTIDE SEQUENCE</scope>
    <source>
        <strain evidence="3">MCC335</strain>
    </source>
</reference>
<evidence type="ECO:0000313" key="4">
    <source>
        <dbReference type="Proteomes" id="UP000708338"/>
    </source>
</evidence>
<dbReference type="PIRSF" id="PIRSF017082">
    <property type="entry name" value="YflP"/>
    <property type="match status" value="1"/>
</dbReference>
<dbReference type="PROSITE" id="PS51257">
    <property type="entry name" value="PROKAR_LIPOPROTEIN"/>
    <property type="match status" value="1"/>
</dbReference>
<keyword evidence="2" id="KW-0732">Signal</keyword>
<evidence type="ECO:0008006" key="5">
    <source>
        <dbReference type="Google" id="ProtNLM"/>
    </source>
</evidence>
<dbReference type="InterPro" id="IPR005064">
    <property type="entry name" value="BUG"/>
</dbReference>
<dbReference type="SUPFAM" id="SSF53850">
    <property type="entry name" value="Periplasmic binding protein-like II"/>
    <property type="match status" value="1"/>
</dbReference>
<name>A0AA41FFR9_9FIRM</name>
<dbReference type="AlphaFoldDB" id="A0AA41FFR9"/>
<dbReference type="EMBL" id="WQPS01000014">
    <property type="protein sequence ID" value="MBT9810605.1"/>
    <property type="molecule type" value="Genomic_DNA"/>
</dbReference>
<evidence type="ECO:0000313" key="3">
    <source>
        <dbReference type="EMBL" id="MBT9810605.1"/>
    </source>
</evidence>
<dbReference type="Gene3D" id="3.40.190.10">
    <property type="entry name" value="Periplasmic binding protein-like II"/>
    <property type="match status" value="1"/>
</dbReference>
<evidence type="ECO:0000256" key="1">
    <source>
        <dbReference type="ARBA" id="ARBA00006987"/>
    </source>
</evidence>
<feature type="chain" id="PRO_5041400624" description="Tripartite tricarboxylate transporter substrate binding protein" evidence="2">
    <location>
        <begin position="24"/>
        <end position="339"/>
    </location>
</feature>
<dbReference type="PANTHER" id="PTHR42928:SF5">
    <property type="entry name" value="BLR1237 PROTEIN"/>
    <property type="match status" value="1"/>
</dbReference>
<proteinExistence type="inferred from homology"/>
<feature type="signal peptide" evidence="2">
    <location>
        <begin position="1"/>
        <end position="23"/>
    </location>
</feature>
<dbReference type="PANTHER" id="PTHR42928">
    <property type="entry name" value="TRICARBOXYLATE-BINDING PROTEIN"/>
    <property type="match status" value="1"/>
</dbReference>
<gene>
    <name evidence="3" type="ORF">GPL26_13250</name>
</gene>
<accession>A0AA41FFR9</accession>
<dbReference type="Gene3D" id="3.40.190.150">
    <property type="entry name" value="Bordetella uptake gene, domain 1"/>
    <property type="match status" value="1"/>
</dbReference>
<sequence>MVMKKNRLLAAALCLAMALTAGCSQDKKQETDTTAAAVSSAAGEEKGSYPVPKLTFLCPSDAGGAMDNNTRFLAPYLEKHLGASVDVINMGGSACWVGWKHLTESPTDGSMISYANFPNMLTGYLDPAASIGMDRTNFEFLALYTSDDNIIMAKKDETRFKDAKEFFEYAKNNIVTIGTAGARTDDAVAVAMLEKELGFEFQHVHYQNSAEGFAAVMGGHIDVLMGNVSEAVNKGEEIMPVVVLSQERSEYLPDVQCTYENDIKVAASSSRGVIAAKGLDPAAKEALLKALKATMEDPDQLAEAKKQGIAVTPIYGDDFEQWMEQQEESIKGIFDLLDE</sequence>